<dbReference type="RefSeq" id="WP_070746890.1">
    <property type="nucleotide sequence ID" value="NZ_MDZA01000437.1"/>
</dbReference>
<dbReference type="Pfam" id="PF01261">
    <property type="entry name" value="AP_endonuc_2"/>
    <property type="match status" value="1"/>
</dbReference>
<organism evidence="2 3">
    <name type="scientific">Hymenobacter coccineus</name>
    <dbReference type="NCBI Taxonomy" id="1908235"/>
    <lineage>
        <taxon>Bacteria</taxon>
        <taxon>Pseudomonadati</taxon>
        <taxon>Bacteroidota</taxon>
        <taxon>Cytophagia</taxon>
        <taxon>Cytophagales</taxon>
        <taxon>Hymenobacteraceae</taxon>
        <taxon>Hymenobacter</taxon>
    </lineage>
</organism>
<dbReference type="PANTHER" id="PTHR12110">
    <property type="entry name" value="HYDROXYPYRUVATE ISOMERASE"/>
    <property type="match status" value="1"/>
</dbReference>
<dbReference type="InterPro" id="IPR050312">
    <property type="entry name" value="IolE/XylAMocC-like"/>
</dbReference>
<protein>
    <recommendedName>
        <fullName evidence="1">Xylose isomerase-like TIM barrel domain-containing protein</fullName>
    </recommendedName>
</protein>
<dbReference type="InterPro" id="IPR036237">
    <property type="entry name" value="Xyl_isomerase-like_sf"/>
</dbReference>
<sequence>MRNRSLAEWLVAAQAGGFAAQSVFPSHITAWLAEGHTLPCLREQARAGGAPFTILDPLTRWLPRWRLPAYMNAEERAFQETDPDTFFEYAAELQVESLSVIDGFGQRNDLGEVVNAFQPICDRGRELDLRVQLEFMPFGSIPDLATGWEIVRRAARENGGLVLDTYHYFRGYPQPELLAQLPGEKIFAVQVGDAATAVQGGSLYNDQMHFRQAPSEGDFPLVELLRTLGAIGGLRNVGPELFSDEADGLDPAALGARVGTATRRLLAAAVA</sequence>
<comment type="caution">
    <text evidence="2">The sequence shown here is derived from an EMBL/GenBank/DDBJ whole genome shotgun (WGS) entry which is preliminary data.</text>
</comment>
<dbReference type="SUPFAM" id="SSF51658">
    <property type="entry name" value="Xylose isomerase-like"/>
    <property type="match status" value="1"/>
</dbReference>
<dbReference type="PANTHER" id="PTHR12110:SF48">
    <property type="entry name" value="BLL3656 PROTEIN"/>
    <property type="match status" value="1"/>
</dbReference>
<evidence type="ECO:0000259" key="1">
    <source>
        <dbReference type="Pfam" id="PF01261"/>
    </source>
</evidence>
<dbReference type="OrthoDB" id="930834at2"/>
<evidence type="ECO:0000313" key="3">
    <source>
        <dbReference type="Proteomes" id="UP000177506"/>
    </source>
</evidence>
<keyword evidence="3" id="KW-1185">Reference proteome</keyword>
<dbReference type="AlphaFoldDB" id="A0A1G1SU35"/>
<name>A0A1G1SU35_9BACT</name>
<dbReference type="Gene3D" id="3.20.20.150">
    <property type="entry name" value="Divalent-metal-dependent TIM barrel enzymes"/>
    <property type="match status" value="1"/>
</dbReference>
<dbReference type="EMBL" id="MDZA01000437">
    <property type="protein sequence ID" value="OGX82113.1"/>
    <property type="molecule type" value="Genomic_DNA"/>
</dbReference>
<reference evidence="2 3" key="1">
    <citation type="submission" date="2016-08" db="EMBL/GenBank/DDBJ databases">
        <title>Hymenobacter coccineus sp. nov., Hymenobacter lapidarius sp. nov. and Hymenobacter glacialis sp. nov., isolated from Antarctic soil.</title>
        <authorList>
            <person name="Sedlacek I."/>
            <person name="Kralova S."/>
            <person name="Kyrova K."/>
            <person name="Maslanova I."/>
            <person name="Stankova E."/>
            <person name="Vrbovska V."/>
            <person name="Nemec M."/>
            <person name="Bartak M."/>
            <person name="Svec P."/>
            <person name="Busse H.-J."/>
            <person name="Pantucek R."/>
        </authorList>
    </citation>
    <scope>NUCLEOTIDE SEQUENCE [LARGE SCALE GENOMIC DNA]</scope>
    <source>
        <strain evidence="2 3">CCM 8649</strain>
    </source>
</reference>
<proteinExistence type="predicted"/>
<dbReference type="Proteomes" id="UP000177506">
    <property type="component" value="Unassembled WGS sequence"/>
</dbReference>
<accession>A0A1G1SU35</accession>
<evidence type="ECO:0000313" key="2">
    <source>
        <dbReference type="EMBL" id="OGX82113.1"/>
    </source>
</evidence>
<feature type="domain" description="Xylose isomerase-like TIM barrel" evidence="1">
    <location>
        <begin position="41"/>
        <end position="247"/>
    </location>
</feature>
<dbReference type="InterPro" id="IPR013022">
    <property type="entry name" value="Xyl_isomerase-like_TIM-brl"/>
</dbReference>
<gene>
    <name evidence="2" type="ORF">BEN49_02890</name>
</gene>